<organism evidence="1 2">
    <name type="scientific">Streptomyces lateritius</name>
    <dbReference type="NCBI Taxonomy" id="67313"/>
    <lineage>
        <taxon>Bacteria</taxon>
        <taxon>Bacillati</taxon>
        <taxon>Actinomycetota</taxon>
        <taxon>Actinomycetes</taxon>
        <taxon>Kitasatosporales</taxon>
        <taxon>Streptomycetaceae</taxon>
        <taxon>Streptomyces</taxon>
    </lineage>
</organism>
<sequence>MSLSMTGNGAWSGGMLGVLPVSEQVRSFLVVEEGFVAEEVRVGHLPIVGTGRSRVREFALFRLQRGRLW</sequence>
<proteinExistence type="predicted"/>
<comment type="caution">
    <text evidence="1">The sequence shown here is derived from an EMBL/GenBank/DDBJ whole genome shotgun (WGS) entry which is preliminary data.</text>
</comment>
<dbReference type="RefSeq" id="WP_391936643.1">
    <property type="nucleotide sequence ID" value="NZ_JBIBSM010000016.1"/>
</dbReference>
<evidence type="ECO:0000313" key="1">
    <source>
        <dbReference type="EMBL" id="MFF8279718.1"/>
    </source>
</evidence>
<reference evidence="1 2" key="1">
    <citation type="submission" date="2024-10" db="EMBL/GenBank/DDBJ databases">
        <title>The Natural Products Discovery Center: Release of the First 8490 Sequenced Strains for Exploring Actinobacteria Biosynthetic Diversity.</title>
        <authorList>
            <person name="Kalkreuter E."/>
            <person name="Kautsar S.A."/>
            <person name="Yang D."/>
            <person name="Bader C.D."/>
            <person name="Teijaro C.N."/>
            <person name="Fluegel L."/>
            <person name="Davis C.M."/>
            <person name="Simpson J.R."/>
            <person name="Lauterbach L."/>
            <person name="Steele A.D."/>
            <person name="Gui C."/>
            <person name="Meng S."/>
            <person name="Li G."/>
            <person name="Viehrig K."/>
            <person name="Ye F."/>
            <person name="Su P."/>
            <person name="Kiefer A.F."/>
            <person name="Nichols A."/>
            <person name="Cepeda A.J."/>
            <person name="Yan W."/>
            <person name="Fan B."/>
            <person name="Jiang Y."/>
            <person name="Adhikari A."/>
            <person name="Zheng C.-J."/>
            <person name="Schuster L."/>
            <person name="Cowan T.M."/>
            <person name="Smanski M.J."/>
            <person name="Chevrette M.G."/>
            <person name="De Carvalho L.P.S."/>
            <person name="Shen B."/>
        </authorList>
    </citation>
    <scope>NUCLEOTIDE SEQUENCE [LARGE SCALE GENOMIC DNA]</scope>
    <source>
        <strain evidence="1 2">NPDC015755</strain>
    </source>
</reference>
<evidence type="ECO:0000313" key="2">
    <source>
        <dbReference type="Proteomes" id="UP001603013"/>
    </source>
</evidence>
<dbReference type="Proteomes" id="UP001603013">
    <property type="component" value="Unassembled WGS sequence"/>
</dbReference>
<keyword evidence="2" id="KW-1185">Reference proteome</keyword>
<protein>
    <submittedName>
        <fullName evidence="1">Uncharacterized protein</fullName>
    </submittedName>
</protein>
<gene>
    <name evidence="1" type="ORF">ACF05T_27025</name>
</gene>
<dbReference type="EMBL" id="JBIBSM010000016">
    <property type="protein sequence ID" value="MFF8279718.1"/>
    <property type="molecule type" value="Genomic_DNA"/>
</dbReference>
<accession>A0ABW6YIX1</accession>
<name>A0ABW6YIX1_9ACTN</name>